<comment type="subcellular location">
    <subcellularLocation>
        <location evidence="1">Nucleus</location>
    </subcellularLocation>
</comment>
<feature type="region of interest" description="Disordered" evidence="8">
    <location>
        <begin position="553"/>
        <end position="578"/>
    </location>
</feature>
<feature type="region of interest" description="Disordered" evidence="8">
    <location>
        <begin position="1186"/>
        <end position="1222"/>
    </location>
</feature>
<dbReference type="GO" id="GO:0001228">
    <property type="term" value="F:DNA-binding transcription activator activity, RNA polymerase II-specific"/>
    <property type="evidence" value="ECO:0007669"/>
    <property type="project" value="TreeGrafter"/>
</dbReference>
<feature type="compositionally biased region" description="Low complexity" evidence="8">
    <location>
        <begin position="1189"/>
        <end position="1199"/>
    </location>
</feature>
<dbReference type="PROSITE" id="PS00028">
    <property type="entry name" value="ZINC_FINGER_C2H2_1"/>
    <property type="match status" value="7"/>
</dbReference>
<dbReference type="Gene3D" id="3.30.160.60">
    <property type="entry name" value="Classic Zinc Finger"/>
    <property type="match status" value="4"/>
</dbReference>
<keyword evidence="4 7" id="KW-0863">Zinc-finger</keyword>
<dbReference type="InterPro" id="IPR013087">
    <property type="entry name" value="Znf_C2H2_type"/>
</dbReference>
<feature type="domain" description="C2H2-type" evidence="9">
    <location>
        <begin position="627"/>
        <end position="650"/>
    </location>
</feature>
<feature type="domain" description="C2H2-type" evidence="9">
    <location>
        <begin position="711"/>
        <end position="739"/>
    </location>
</feature>
<dbReference type="GO" id="GO:0005634">
    <property type="term" value="C:nucleus"/>
    <property type="evidence" value="ECO:0007669"/>
    <property type="project" value="UniProtKB-SubCell"/>
</dbReference>
<evidence type="ECO:0000259" key="9">
    <source>
        <dbReference type="PROSITE" id="PS50157"/>
    </source>
</evidence>
<evidence type="ECO:0000313" key="10">
    <source>
        <dbReference type="EMBL" id="KAK4309060.1"/>
    </source>
</evidence>
<dbReference type="PANTHER" id="PTHR24376">
    <property type="entry name" value="ZINC FINGER PROTEIN"/>
    <property type="match status" value="1"/>
</dbReference>
<dbReference type="Proteomes" id="UP001292094">
    <property type="component" value="Unassembled WGS sequence"/>
</dbReference>
<feature type="domain" description="C2H2-type" evidence="9">
    <location>
        <begin position="988"/>
        <end position="1015"/>
    </location>
</feature>
<name>A0AAE1PI06_9EUCA</name>
<evidence type="ECO:0000256" key="1">
    <source>
        <dbReference type="ARBA" id="ARBA00004123"/>
    </source>
</evidence>
<feature type="compositionally biased region" description="Polar residues" evidence="8">
    <location>
        <begin position="1200"/>
        <end position="1213"/>
    </location>
</feature>
<evidence type="ECO:0000313" key="11">
    <source>
        <dbReference type="Proteomes" id="UP001292094"/>
    </source>
</evidence>
<keyword evidence="2" id="KW-0479">Metal-binding</keyword>
<dbReference type="InterPro" id="IPR036236">
    <property type="entry name" value="Znf_C2H2_sf"/>
</dbReference>
<feature type="domain" description="C2H2-type" evidence="9">
    <location>
        <begin position="924"/>
        <end position="953"/>
    </location>
</feature>
<dbReference type="GO" id="GO:0000978">
    <property type="term" value="F:RNA polymerase II cis-regulatory region sequence-specific DNA binding"/>
    <property type="evidence" value="ECO:0007669"/>
    <property type="project" value="TreeGrafter"/>
</dbReference>
<feature type="compositionally biased region" description="Basic residues" evidence="8">
    <location>
        <begin position="740"/>
        <end position="751"/>
    </location>
</feature>
<feature type="domain" description="C2H2-type" evidence="9">
    <location>
        <begin position="959"/>
        <end position="987"/>
    </location>
</feature>
<sequence length="1268" mass="139948">MTSPLSSFTVRGSAEVQESVDALPTTAFISSLTPYSTQTPQFLVDQSGVANGLITLPGTSGSFLTEAGKVMLQNSTSSTYHSSEGGSHGADTFGTEKVVLHAGTVGDSSGGGFFSETGNVVLQAGSVDAGCDGGFVSGTGKVLVQTEEGSDRGFLSQAGKVILQEGTAKETSNGAFLPGTIKMQLPVQPSAGEEGNEGGLISVAGKALLQTGPEEQSSNGDFLSGAEKIIIQTGEEDTDNGMSQGPLLYLDSATGLHVLVHHLPHSTPQQAGSQGGDGSEQQFVVVGALQSEEEQTGGAAVEPPTSTHLSPLVPLVPQQTEHQPLPSTHHQDSTTHVSVENMLQSHIMITAPAGSSSETDMAAHQIFEAHLEPPLDLHPSIQPQSSSKITHQQQQPLSTSTPLITLHHGANGGISSQINTHTLMECSETSVPTLQDPQLEPSDIEVKEEVLETDPHISLEEIIEKFANDSQDDINISSGVPVSSDSSFPSITVFKNASLDQPSPSQLQGSSQQTIINQYKMPSPGTVPQQDDKGLQYTTVQFIDSQHLRKTTHDLTPTMKHQSQSSYSVRSLSSLRGNSSESSSIRVKVLDCHQASILSQDAIIGSADDEDQIGVDEESLYEVVMTYRCKLCSQVFEEKPALLKHHRKVHKPGGAVKIRVMTSDRHVSSGQTLPRQPFLVKVSSGSHSPNITHQSGCIDQENEEPKKMKIFSCEFCSKDFLGVWDFQTHLNKDHPNERAKKSRRGPRHRHGHTDSYPTQPGLLVGHRKARTLSQQDDTEESSDPIEVKKRRVRMPKTLHEQYWLQKQKLKPVCFEDVERSHRCPILPCKYKFSSEENLALHKECHSQSDMNDERGFTCSHCGHIFIKVRNKGKVVKWWMCQVHLWKAHSIDVDLLTCGICLVYKTCTSQRLLVHQKIHQDQREHICTVCGKEFRQHSQLLNHQVLHSSPGERPPWKQKGYCVECQRWFGDKKTLKTHISAVHLKLKPHSCPHCPYRCARKFDMTVHMRQHSGERPNKCELCGWQCRDHNVLRRHRTSHIDFKPFHCPHNHCKFETKEATYFKRHMSKRHPNTEAVYRCTLCSLETPEMKDYVRHVIGHEKELVSDAFKKRRVDIHSEGESSSGRNDGKSVTTGGTEDDILNSQTTTNIPQTHIFTIKLEETEPKNTTTTTKVTNVLPPKQVMIKKESTDVGSSVTSSTSKIPSGNEEATTNNKSGDEDEEEMDIRISWSSSISRNLGGWFVIRKHREQEGWGDAVESSGPGSRKSLAI</sequence>
<keyword evidence="3" id="KW-0677">Repeat</keyword>
<feature type="compositionally biased region" description="Low complexity" evidence="8">
    <location>
        <begin position="562"/>
        <end position="578"/>
    </location>
</feature>
<evidence type="ECO:0000256" key="4">
    <source>
        <dbReference type="ARBA" id="ARBA00022771"/>
    </source>
</evidence>
<keyword evidence="6" id="KW-0539">Nucleus</keyword>
<keyword evidence="5" id="KW-0862">Zinc</keyword>
<evidence type="ECO:0000256" key="7">
    <source>
        <dbReference type="PROSITE-ProRule" id="PRU00042"/>
    </source>
</evidence>
<evidence type="ECO:0000256" key="5">
    <source>
        <dbReference type="ARBA" id="ARBA00022833"/>
    </source>
</evidence>
<dbReference type="SMART" id="SM00355">
    <property type="entry name" value="ZnF_C2H2"/>
    <property type="match status" value="10"/>
</dbReference>
<gene>
    <name evidence="10" type="ORF">Pmani_019319</name>
</gene>
<evidence type="ECO:0000256" key="6">
    <source>
        <dbReference type="ARBA" id="ARBA00023242"/>
    </source>
</evidence>
<dbReference type="PROSITE" id="PS50157">
    <property type="entry name" value="ZINC_FINGER_C2H2_2"/>
    <property type="match status" value="7"/>
</dbReference>
<dbReference type="SUPFAM" id="SSF57667">
    <property type="entry name" value="beta-beta-alpha zinc fingers"/>
    <property type="match status" value="4"/>
</dbReference>
<feature type="domain" description="C2H2-type" evidence="9">
    <location>
        <begin position="1016"/>
        <end position="1043"/>
    </location>
</feature>
<dbReference type="AlphaFoldDB" id="A0AAE1PI06"/>
<accession>A0AAE1PI06</accession>
<dbReference type="EMBL" id="JAWZYT010001807">
    <property type="protein sequence ID" value="KAK4309060.1"/>
    <property type="molecule type" value="Genomic_DNA"/>
</dbReference>
<feature type="region of interest" description="Disordered" evidence="8">
    <location>
        <begin position="732"/>
        <end position="790"/>
    </location>
</feature>
<dbReference type="PANTHER" id="PTHR24376:SF216">
    <property type="entry name" value="ZINC FINGER PROTEIN 420-LIKE"/>
    <property type="match status" value="1"/>
</dbReference>
<dbReference type="GO" id="GO:0008270">
    <property type="term" value="F:zinc ion binding"/>
    <property type="evidence" value="ECO:0007669"/>
    <property type="project" value="UniProtKB-KW"/>
</dbReference>
<feature type="region of interest" description="Disordered" evidence="8">
    <location>
        <begin position="1247"/>
        <end position="1268"/>
    </location>
</feature>
<evidence type="ECO:0000256" key="8">
    <source>
        <dbReference type="SAM" id="MobiDB-lite"/>
    </source>
</evidence>
<feature type="compositionally biased region" description="Polar residues" evidence="8">
    <location>
        <begin position="1119"/>
        <end position="1146"/>
    </location>
</feature>
<keyword evidence="11" id="KW-1185">Reference proteome</keyword>
<protein>
    <recommendedName>
        <fullName evidence="9">C2H2-type domain-containing protein</fullName>
    </recommendedName>
</protein>
<evidence type="ECO:0000256" key="2">
    <source>
        <dbReference type="ARBA" id="ARBA00022723"/>
    </source>
</evidence>
<proteinExistence type="predicted"/>
<feature type="domain" description="C2H2-type" evidence="9">
    <location>
        <begin position="821"/>
        <end position="850"/>
    </location>
</feature>
<feature type="region of interest" description="Disordered" evidence="8">
    <location>
        <begin position="1114"/>
        <end position="1146"/>
    </location>
</feature>
<comment type="caution">
    <text evidence="10">The sequence shown here is derived from an EMBL/GenBank/DDBJ whole genome shotgun (WGS) entry which is preliminary data.</text>
</comment>
<evidence type="ECO:0000256" key="3">
    <source>
        <dbReference type="ARBA" id="ARBA00022737"/>
    </source>
</evidence>
<reference evidence="10" key="1">
    <citation type="submission" date="2023-11" db="EMBL/GenBank/DDBJ databases">
        <title>Genome assemblies of two species of porcelain crab, Petrolisthes cinctipes and Petrolisthes manimaculis (Anomura: Porcellanidae).</title>
        <authorList>
            <person name="Angst P."/>
        </authorList>
    </citation>
    <scope>NUCLEOTIDE SEQUENCE</scope>
    <source>
        <strain evidence="10">PB745_02</strain>
        <tissue evidence="10">Gill</tissue>
    </source>
</reference>
<feature type="region of interest" description="Disordered" evidence="8">
    <location>
        <begin position="290"/>
        <end position="311"/>
    </location>
</feature>
<organism evidence="10 11">
    <name type="scientific">Petrolisthes manimaculis</name>
    <dbReference type="NCBI Taxonomy" id="1843537"/>
    <lineage>
        <taxon>Eukaryota</taxon>
        <taxon>Metazoa</taxon>
        <taxon>Ecdysozoa</taxon>
        <taxon>Arthropoda</taxon>
        <taxon>Crustacea</taxon>
        <taxon>Multicrustacea</taxon>
        <taxon>Malacostraca</taxon>
        <taxon>Eumalacostraca</taxon>
        <taxon>Eucarida</taxon>
        <taxon>Decapoda</taxon>
        <taxon>Pleocyemata</taxon>
        <taxon>Anomura</taxon>
        <taxon>Galatheoidea</taxon>
        <taxon>Porcellanidae</taxon>
        <taxon>Petrolisthes</taxon>
    </lineage>
</organism>